<organism evidence="5 6">
    <name type="scientific">Mesobacillus subterraneus</name>
    <dbReference type="NCBI Taxonomy" id="285983"/>
    <lineage>
        <taxon>Bacteria</taxon>
        <taxon>Bacillati</taxon>
        <taxon>Bacillota</taxon>
        <taxon>Bacilli</taxon>
        <taxon>Bacillales</taxon>
        <taxon>Bacillaceae</taxon>
        <taxon>Mesobacillus</taxon>
    </lineage>
</organism>
<evidence type="ECO:0000259" key="4">
    <source>
        <dbReference type="PROSITE" id="PS50932"/>
    </source>
</evidence>
<dbReference type="SMART" id="SM00354">
    <property type="entry name" value="HTH_LACI"/>
    <property type="match status" value="1"/>
</dbReference>
<reference evidence="5 6" key="1">
    <citation type="submission" date="2015-01" db="EMBL/GenBank/DDBJ databases">
        <title>Draft genome sequences of the supercritical CO2 tolerant bacteria Bacillus subterraneus MITOT1 and Bacillus cereus MIT0214.</title>
        <authorList>
            <person name="Peet K.C."/>
            <person name="Thompson J.R."/>
        </authorList>
    </citation>
    <scope>NUCLEOTIDE SEQUENCE [LARGE SCALE GENOMIC DNA]</scope>
    <source>
        <strain evidence="5 6">MITOT1</strain>
    </source>
</reference>
<evidence type="ECO:0000256" key="2">
    <source>
        <dbReference type="ARBA" id="ARBA00023125"/>
    </source>
</evidence>
<dbReference type="Pfam" id="PF13377">
    <property type="entry name" value="Peripla_BP_3"/>
    <property type="match status" value="1"/>
</dbReference>
<evidence type="ECO:0000256" key="3">
    <source>
        <dbReference type="ARBA" id="ARBA00023163"/>
    </source>
</evidence>
<dbReference type="Gene3D" id="3.40.50.2300">
    <property type="match status" value="2"/>
</dbReference>
<dbReference type="PANTHER" id="PTHR30146">
    <property type="entry name" value="LACI-RELATED TRANSCRIPTIONAL REPRESSOR"/>
    <property type="match status" value="1"/>
</dbReference>
<evidence type="ECO:0000313" key="6">
    <source>
        <dbReference type="Proteomes" id="UP000032512"/>
    </source>
</evidence>
<dbReference type="AlphaFoldDB" id="A0A0D6ZCU7"/>
<dbReference type="PANTHER" id="PTHR30146:SF109">
    <property type="entry name" value="HTH-TYPE TRANSCRIPTIONAL REGULATOR GALS"/>
    <property type="match status" value="1"/>
</dbReference>
<dbReference type="InterPro" id="IPR046335">
    <property type="entry name" value="LacI/GalR-like_sensor"/>
</dbReference>
<evidence type="ECO:0000313" key="5">
    <source>
        <dbReference type="EMBL" id="KIY23115.1"/>
    </source>
</evidence>
<dbReference type="RefSeq" id="WP_044391564.1">
    <property type="nucleotide sequence ID" value="NZ_JXIQ01000025.1"/>
</dbReference>
<keyword evidence="6" id="KW-1185">Reference proteome</keyword>
<dbReference type="OrthoDB" id="43195at2"/>
<dbReference type="CDD" id="cd01544">
    <property type="entry name" value="PBP1_GalR"/>
    <property type="match status" value="1"/>
</dbReference>
<feature type="domain" description="HTH lacI-type" evidence="4">
    <location>
        <begin position="8"/>
        <end position="64"/>
    </location>
</feature>
<dbReference type="EMBL" id="JXIQ01000025">
    <property type="protein sequence ID" value="KIY23115.1"/>
    <property type="molecule type" value="Genomic_DNA"/>
</dbReference>
<dbReference type="Proteomes" id="UP000032512">
    <property type="component" value="Unassembled WGS sequence"/>
</dbReference>
<keyword evidence="2" id="KW-0238">DNA-binding</keyword>
<dbReference type="SUPFAM" id="SSF47413">
    <property type="entry name" value="lambda repressor-like DNA-binding domains"/>
    <property type="match status" value="1"/>
</dbReference>
<gene>
    <name evidence="5" type="ORF">UB32_04490</name>
</gene>
<dbReference type="InterPro" id="IPR000843">
    <property type="entry name" value="HTH_LacI"/>
</dbReference>
<comment type="caution">
    <text evidence="5">The sequence shown here is derived from an EMBL/GenBank/DDBJ whole genome shotgun (WGS) entry which is preliminary data.</text>
</comment>
<dbReference type="GO" id="GO:0000976">
    <property type="term" value="F:transcription cis-regulatory region binding"/>
    <property type="evidence" value="ECO:0007669"/>
    <property type="project" value="TreeGrafter"/>
</dbReference>
<dbReference type="Gene3D" id="1.10.260.40">
    <property type="entry name" value="lambda repressor-like DNA-binding domains"/>
    <property type="match status" value="1"/>
</dbReference>
<dbReference type="PROSITE" id="PS00356">
    <property type="entry name" value="HTH_LACI_1"/>
    <property type="match status" value="1"/>
</dbReference>
<dbReference type="CDD" id="cd01392">
    <property type="entry name" value="HTH_LacI"/>
    <property type="match status" value="1"/>
</dbReference>
<keyword evidence="3" id="KW-0804">Transcription</keyword>
<dbReference type="PATRIC" id="fig|285983.3.peg.3386"/>
<keyword evidence="1" id="KW-0805">Transcription regulation</keyword>
<sequence length="351" mass="39771">MENDQSSVTLKDIAKMAGVSITTVSRVINHSNTKVASKDVQSKIWDIVRQTNYVPNATARRLKMKDSHFPQKTQSKTIGCIYARSTVGDSNPFFSEIARSLEREAFKLGYILKYSFSGYDINDPKTYELISSYNVDGVAILGRFDKHLLSFIKKHYKYIVYTGLNKVAHADYDQVLTDGYQAAISVVKYLNRLGHTKIAYLGETKNEVRYQGYCDAMRQLNLTVRNENIIECQFSSEYGYLATKEYLKDKREVTAIFCGNDLSAIGAVKAIKESDLKVPEDISIMGIDDIDTVQYVSPMITTIHVPREELGKVTAKLLIDRINNGKKIPMKIELPYSIIERESCMDITKTK</sequence>
<dbReference type="GO" id="GO:0003700">
    <property type="term" value="F:DNA-binding transcription factor activity"/>
    <property type="evidence" value="ECO:0007669"/>
    <property type="project" value="TreeGrafter"/>
</dbReference>
<dbReference type="Pfam" id="PF00356">
    <property type="entry name" value="LacI"/>
    <property type="match status" value="1"/>
</dbReference>
<accession>A0A0D6ZCU7</accession>
<dbReference type="SUPFAM" id="SSF53822">
    <property type="entry name" value="Periplasmic binding protein-like I"/>
    <property type="match status" value="1"/>
</dbReference>
<proteinExistence type="predicted"/>
<dbReference type="PRINTS" id="PR00036">
    <property type="entry name" value="HTHLACI"/>
</dbReference>
<protein>
    <submittedName>
        <fullName evidence="5">Transcriptional regulator</fullName>
    </submittedName>
</protein>
<dbReference type="InterPro" id="IPR028082">
    <property type="entry name" value="Peripla_BP_I"/>
</dbReference>
<dbReference type="PROSITE" id="PS50932">
    <property type="entry name" value="HTH_LACI_2"/>
    <property type="match status" value="1"/>
</dbReference>
<name>A0A0D6ZCU7_9BACI</name>
<dbReference type="InterPro" id="IPR010982">
    <property type="entry name" value="Lambda_DNA-bd_dom_sf"/>
</dbReference>
<evidence type="ECO:0000256" key="1">
    <source>
        <dbReference type="ARBA" id="ARBA00023015"/>
    </source>
</evidence>